<evidence type="ECO:0000313" key="1">
    <source>
        <dbReference type="EMBL" id="SDW92127.1"/>
    </source>
</evidence>
<dbReference type="PANTHER" id="PTHR43857">
    <property type="entry name" value="BLR7761 PROTEIN"/>
    <property type="match status" value="1"/>
</dbReference>
<dbReference type="CDD" id="cd00448">
    <property type="entry name" value="YjgF_YER057c_UK114_family"/>
    <property type="match status" value="1"/>
</dbReference>
<dbReference type="InterPro" id="IPR035959">
    <property type="entry name" value="RutC-like_sf"/>
</dbReference>
<dbReference type="RefSeq" id="WP_036734251.1">
    <property type="nucleotide sequence ID" value="NZ_FNNA01000002.1"/>
</dbReference>
<sequence>MSESPHEFLNPEGWKPAQGYANAVVSRPGTTIWLGGLVGWDEQQVWHSDDFIEQTDRILGAIVALLAEAGAGPEHLTRMTWFVVDKQEYMSRLRDLGAVYRKHLGRHYPAMALVQVVALVEDRARLEIEATAVVPDAGPAAGEGGR</sequence>
<dbReference type="SUPFAM" id="SSF55298">
    <property type="entry name" value="YjgF-like"/>
    <property type="match status" value="1"/>
</dbReference>
<accession>A0A1H2XGZ6</accession>
<organism evidence="1 2">
    <name type="scientific">Paracoccus sanguinis</name>
    <dbReference type="NCBI Taxonomy" id="1545044"/>
    <lineage>
        <taxon>Bacteria</taxon>
        <taxon>Pseudomonadati</taxon>
        <taxon>Pseudomonadota</taxon>
        <taxon>Alphaproteobacteria</taxon>
        <taxon>Rhodobacterales</taxon>
        <taxon>Paracoccaceae</taxon>
        <taxon>Paracoccus</taxon>
    </lineage>
</organism>
<dbReference type="InterPro" id="IPR006175">
    <property type="entry name" value="YjgF/YER057c/UK114"/>
</dbReference>
<name>A0A1H2XGZ6_9RHOB</name>
<dbReference type="EMBL" id="FNNA01000002">
    <property type="protein sequence ID" value="SDW92127.1"/>
    <property type="molecule type" value="Genomic_DNA"/>
</dbReference>
<dbReference type="Proteomes" id="UP000182944">
    <property type="component" value="Unassembled WGS sequence"/>
</dbReference>
<keyword evidence="2" id="KW-1185">Reference proteome</keyword>
<evidence type="ECO:0000313" key="2">
    <source>
        <dbReference type="Proteomes" id="UP000182944"/>
    </source>
</evidence>
<dbReference type="AlphaFoldDB" id="A0A1H2XGZ6"/>
<dbReference type="Pfam" id="PF01042">
    <property type="entry name" value="Ribonuc_L-PSP"/>
    <property type="match status" value="1"/>
</dbReference>
<reference evidence="2" key="1">
    <citation type="submission" date="2016-10" db="EMBL/GenBank/DDBJ databases">
        <authorList>
            <person name="Varghese N."/>
            <person name="Submissions S."/>
        </authorList>
    </citation>
    <scope>NUCLEOTIDE SEQUENCE [LARGE SCALE GENOMIC DNA]</scope>
    <source>
        <strain evidence="2">DSM 29303</strain>
    </source>
</reference>
<protein>
    <submittedName>
        <fullName evidence="1">Enamine deaminase RidA, house cleaning of reactive enamine intermediates, YjgF/YER057c/UK114 family</fullName>
    </submittedName>
</protein>
<dbReference type="Gene3D" id="3.30.1330.40">
    <property type="entry name" value="RutC-like"/>
    <property type="match status" value="1"/>
</dbReference>
<dbReference type="STRING" id="1545044.SAMN05444276_102505"/>
<proteinExistence type="predicted"/>
<dbReference type="PANTHER" id="PTHR43857:SF1">
    <property type="entry name" value="YJGH FAMILY PROTEIN"/>
    <property type="match status" value="1"/>
</dbReference>
<gene>
    <name evidence="1" type="ORF">SAMN05444276_102505</name>
</gene>
<dbReference type="OrthoDB" id="9803101at2"/>